<sequence>MAGKAKKFNIKPKSIMEVIKNTSIMLFYLNYGNLRN</sequence>
<dbReference type="Proteomes" id="UP000019681">
    <property type="component" value="Unassembled WGS sequence"/>
</dbReference>
<dbReference type="STRING" id="1403537.Q428_02530"/>
<dbReference type="EMBL" id="AZQP01000004">
    <property type="protein sequence ID" value="EYE89503.1"/>
    <property type="molecule type" value="Genomic_DNA"/>
</dbReference>
<gene>
    <name evidence="1" type="ORF">Q428_02530</name>
</gene>
<keyword evidence="2" id="KW-1185">Reference proteome</keyword>
<protein>
    <submittedName>
        <fullName evidence="1">Uncharacterized protein</fullName>
    </submittedName>
</protein>
<accession>A0A017RXL5</accession>
<evidence type="ECO:0000313" key="1">
    <source>
        <dbReference type="EMBL" id="EYE89503.1"/>
    </source>
</evidence>
<name>A0A017RXL5_9CLOT</name>
<dbReference type="AlphaFoldDB" id="A0A017RXL5"/>
<proteinExistence type="predicted"/>
<reference evidence="1 2" key="1">
    <citation type="journal article" date="2014" name="Genome Announc.">
        <title>Draft Genome Sequence of Fervidicella metallireducens Strain AeBT, an Iron-Reducing Thermoanaerobe from the Great Artesian Basin.</title>
        <authorList>
            <person name="Patel B.K."/>
        </authorList>
    </citation>
    <scope>NUCLEOTIDE SEQUENCE [LARGE SCALE GENOMIC DNA]</scope>
    <source>
        <strain evidence="1 2">AeB</strain>
    </source>
</reference>
<evidence type="ECO:0000313" key="2">
    <source>
        <dbReference type="Proteomes" id="UP000019681"/>
    </source>
</evidence>
<organism evidence="1 2">
    <name type="scientific">Fervidicella metallireducens AeB</name>
    <dbReference type="NCBI Taxonomy" id="1403537"/>
    <lineage>
        <taxon>Bacteria</taxon>
        <taxon>Bacillati</taxon>
        <taxon>Bacillota</taxon>
        <taxon>Clostridia</taxon>
        <taxon>Eubacteriales</taxon>
        <taxon>Clostridiaceae</taxon>
        <taxon>Fervidicella</taxon>
    </lineage>
</organism>
<comment type="caution">
    <text evidence="1">The sequence shown here is derived from an EMBL/GenBank/DDBJ whole genome shotgun (WGS) entry which is preliminary data.</text>
</comment>